<gene>
    <name evidence="1" type="ORF">APLA_LOCUS5061</name>
</gene>
<evidence type="ECO:0000313" key="1">
    <source>
        <dbReference type="EMBL" id="CAB3231222.1"/>
    </source>
</evidence>
<dbReference type="AlphaFoldDB" id="A0A8S0ZDX2"/>
<dbReference type="OrthoDB" id="10261999at2759"/>
<evidence type="ECO:0000313" key="2">
    <source>
        <dbReference type="Proteomes" id="UP000494256"/>
    </source>
</evidence>
<evidence type="ECO:0008006" key="3">
    <source>
        <dbReference type="Google" id="ProtNLM"/>
    </source>
</evidence>
<dbReference type="Proteomes" id="UP000494256">
    <property type="component" value="Unassembled WGS sequence"/>
</dbReference>
<organism evidence="1 2">
    <name type="scientific">Arctia plantaginis</name>
    <name type="common">Wood tiger moth</name>
    <name type="synonym">Phalaena plantaginis</name>
    <dbReference type="NCBI Taxonomy" id="874455"/>
    <lineage>
        <taxon>Eukaryota</taxon>
        <taxon>Metazoa</taxon>
        <taxon>Ecdysozoa</taxon>
        <taxon>Arthropoda</taxon>
        <taxon>Hexapoda</taxon>
        <taxon>Insecta</taxon>
        <taxon>Pterygota</taxon>
        <taxon>Neoptera</taxon>
        <taxon>Endopterygota</taxon>
        <taxon>Lepidoptera</taxon>
        <taxon>Glossata</taxon>
        <taxon>Ditrysia</taxon>
        <taxon>Noctuoidea</taxon>
        <taxon>Erebidae</taxon>
        <taxon>Arctiinae</taxon>
        <taxon>Arctia</taxon>
    </lineage>
</organism>
<protein>
    <recommendedName>
        <fullName evidence="3">Reverse transcriptase</fullName>
    </recommendedName>
</protein>
<dbReference type="EMBL" id="CADEBD010000288">
    <property type="protein sequence ID" value="CAB3231222.1"/>
    <property type="molecule type" value="Genomic_DNA"/>
</dbReference>
<reference evidence="1 2" key="1">
    <citation type="submission" date="2020-04" db="EMBL/GenBank/DDBJ databases">
        <authorList>
            <person name="Wallbank WR R."/>
            <person name="Pardo Diaz C."/>
            <person name="Kozak K."/>
            <person name="Martin S."/>
            <person name="Jiggins C."/>
            <person name="Moest M."/>
            <person name="Warren A I."/>
            <person name="Byers J.R.P. K."/>
            <person name="Montejo-Kovacevich G."/>
            <person name="Yen C E."/>
        </authorList>
    </citation>
    <scope>NUCLEOTIDE SEQUENCE [LARGE SCALE GENOMIC DNA]</scope>
</reference>
<name>A0A8S0ZDX2_ARCPL</name>
<proteinExistence type="predicted"/>
<accession>A0A8S0ZDX2</accession>
<sequence>MEDLEFSVAKTQFMTLNNPRSDDQPISINGQVITKCEEYKYLGNILHSSGDLEHNIHQSIAAAWLKLREIMGVTCDKKMVYNLLNDCRPIPLEARIWKSSNPDLHRYFYKQWESSEKQSL</sequence>
<comment type="caution">
    <text evidence="1">The sequence shown here is derived from an EMBL/GenBank/DDBJ whole genome shotgun (WGS) entry which is preliminary data.</text>
</comment>